<evidence type="ECO:0000313" key="7">
    <source>
        <dbReference type="EMBL" id="CAI9090290.1"/>
    </source>
</evidence>
<evidence type="ECO:0000313" key="8">
    <source>
        <dbReference type="Proteomes" id="UP001161247"/>
    </source>
</evidence>
<gene>
    <name evidence="7" type="ORF">OLC1_LOCUS2473</name>
</gene>
<dbReference type="Pfam" id="PF25797">
    <property type="entry name" value="PDF2_C"/>
    <property type="match status" value="1"/>
</dbReference>
<reference evidence="7" key="1">
    <citation type="submission" date="2023-03" db="EMBL/GenBank/DDBJ databases">
        <authorList>
            <person name="Julca I."/>
        </authorList>
    </citation>
    <scope>NUCLEOTIDE SEQUENCE</scope>
</reference>
<evidence type="ECO:0000256" key="5">
    <source>
        <dbReference type="ARBA" id="ARBA00023242"/>
    </source>
</evidence>
<dbReference type="GO" id="GO:0003677">
    <property type="term" value="F:DNA binding"/>
    <property type="evidence" value="ECO:0007669"/>
    <property type="project" value="UniProtKB-KW"/>
</dbReference>
<evidence type="ECO:0000256" key="4">
    <source>
        <dbReference type="ARBA" id="ARBA00023163"/>
    </source>
</evidence>
<evidence type="ECO:0000256" key="2">
    <source>
        <dbReference type="ARBA" id="ARBA00023125"/>
    </source>
</evidence>
<dbReference type="InterPro" id="IPR057993">
    <property type="entry name" value="HD-Zip_IV_C"/>
</dbReference>
<accession>A0AAV1C4A2</accession>
<organism evidence="7 8">
    <name type="scientific">Oldenlandia corymbosa var. corymbosa</name>
    <dbReference type="NCBI Taxonomy" id="529605"/>
    <lineage>
        <taxon>Eukaryota</taxon>
        <taxon>Viridiplantae</taxon>
        <taxon>Streptophyta</taxon>
        <taxon>Embryophyta</taxon>
        <taxon>Tracheophyta</taxon>
        <taxon>Spermatophyta</taxon>
        <taxon>Magnoliopsida</taxon>
        <taxon>eudicotyledons</taxon>
        <taxon>Gunneridae</taxon>
        <taxon>Pentapetalae</taxon>
        <taxon>asterids</taxon>
        <taxon>lamiids</taxon>
        <taxon>Gentianales</taxon>
        <taxon>Rubiaceae</taxon>
        <taxon>Rubioideae</taxon>
        <taxon>Spermacoceae</taxon>
        <taxon>Hedyotis-Oldenlandia complex</taxon>
        <taxon>Oldenlandia</taxon>
    </lineage>
</organism>
<dbReference type="AlphaFoldDB" id="A0AAV1C4A2"/>
<evidence type="ECO:0000256" key="3">
    <source>
        <dbReference type="ARBA" id="ARBA00023155"/>
    </source>
</evidence>
<dbReference type="InterPro" id="IPR002913">
    <property type="entry name" value="START_lipid-bd_dom"/>
</dbReference>
<keyword evidence="4" id="KW-0804">Transcription</keyword>
<keyword evidence="3" id="KW-0371">Homeobox</keyword>
<sequence>MNQLVQMSLVGFPLWVPNIVHRQLLINEEFHRDMFQTVANVMRPPSVKVEGTRHTEIFMMDHFHLVDIFHGHGSLKCRKMPSGCIIQGASNGVSRVTWIEHVEVEDQGVHPLGKPIVDSFLAFGAERWLAVLARQLERDPKTRRDILKLAEKMVWDVKAIGEVQEIVRITNGHEVDNCVSLSQVISSNANTRPDDELLVLEECITDPTSSCLIYARMDA</sequence>
<dbReference type="Pfam" id="PF01852">
    <property type="entry name" value="START"/>
    <property type="match status" value="1"/>
</dbReference>
<dbReference type="SUPFAM" id="SSF55961">
    <property type="entry name" value="Bet v1-like"/>
    <property type="match status" value="1"/>
</dbReference>
<proteinExistence type="predicted"/>
<name>A0AAV1C4A2_OLDCO</name>
<dbReference type="InterPro" id="IPR042160">
    <property type="entry name" value="HD-Zip_IV"/>
</dbReference>
<dbReference type="Proteomes" id="UP001161247">
    <property type="component" value="Chromosome 1"/>
</dbReference>
<dbReference type="GO" id="GO:0008289">
    <property type="term" value="F:lipid binding"/>
    <property type="evidence" value="ECO:0007669"/>
    <property type="project" value="InterPro"/>
</dbReference>
<evidence type="ECO:0000256" key="1">
    <source>
        <dbReference type="ARBA" id="ARBA00023015"/>
    </source>
</evidence>
<dbReference type="PANTHER" id="PTHR45654">
    <property type="entry name" value="HOMEOBOX-LEUCINE ZIPPER PROTEIN MERISTEM L1"/>
    <property type="match status" value="1"/>
</dbReference>
<keyword evidence="8" id="KW-1185">Reference proteome</keyword>
<evidence type="ECO:0000259" key="6">
    <source>
        <dbReference type="PROSITE" id="PS50848"/>
    </source>
</evidence>
<dbReference type="PANTHER" id="PTHR45654:SF77">
    <property type="entry name" value="HOMEOBOX-LEUCINE ZIPPER PROTEIN MERISTEM L1"/>
    <property type="match status" value="1"/>
</dbReference>
<protein>
    <submittedName>
        <fullName evidence="7">OLC1v1025037C1</fullName>
    </submittedName>
</protein>
<dbReference type="EMBL" id="OX459118">
    <property type="protein sequence ID" value="CAI9090290.1"/>
    <property type="molecule type" value="Genomic_DNA"/>
</dbReference>
<keyword evidence="5" id="KW-0539">Nucleus</keyword>
<feature type="domain" description="START" evidence="6">
    <location>
        <begin position="75"/>
        <end position="141"/>
    </location>
</feature>
<dbReference type="PROSITE" id="PS50848">
    <property type="entry name" value="START"/>
    <property type="match status" value="1"/>
</dbReference>
<keyword evidence="2" id="KW-0238">DNA-binding</keyword>
<keyword evidence="1" id="KW-0805">Transcription regulation</keyword>